<evidence type="ECO:0000313" key="3">
    <source>
        <dbReference type="Proteomes" id="UP001165289"/>
    </source>
</evidence>
<dbReference type="Gene3D" id="3.30.710.10">
    <property type="entry name" value="Potassium Channel Kv1.1, Chain A"/>
    <property type="match status" value="1"/>
</dbReference>
<dbReference type="GO" id="GO:0050804">
    <property type="term" value="P:modulation of chemical synaptic transmission"/>
    <property type="evidence" value="ECO:0007669"/>
    <property type="project" value="TreeGrafter"/>
</dbReference>
<dbReference type="SUPFAM" id="SSF54695">
    <property type="entry name" value="POZ domain"/>
    <property type="match status" value="1"/>
</dbReference>
<comment type="caution">
    <text evidence="2">The sequence shown here is derived from an EMBL/GenBank/DDBJ whole genome shotgun (WGS) entry which is preliminary data.</text>
</comment>
<reference evidence="2 3" key="1">
    <citation type="journal article" date="2023" name="BMC Biol.">
        <title>The compact genome of the sponge Oopsacas minuta (Hexactinellida) is lacking key metazoan core genes.</title>
        <authorList>
            <person name="Santini S."/>
            <person name="Schenkelaars Q."/>
            <person name="Jourda C."/>
            <person name="Duchesne M."/>
            <person name="Belahbib H."/>
            <person name="Rocher C."/>
            <person name="Selva M."/>
            <person name="Riesgo A."/>
            <person name="Vervoort M."/>
            <person name="Leys S.P."/>
            <person name="Kodjabachian L."/>
            <person name="Le Bivic A."/>
            <person name="Borchiellini C."/>
            <person name="Claverie J.M."/>
            <person name="Renard E."/>
        </authorList>
    </citation>
    <scope>NUCLEOTIDE SEQUENCE [LARGE SCALE GENOMIC DNA]</scope>
    <source>
        <strain evidence="2">SPO-2</strain>
    </source>
</reference>
<organism evidence="2 3">
    <name type="scientific">Oopsacas minuta</name>
    <dbReference type="NCBI Taxonomy" id="111878"/>
    <lineage>
        <taxon>Eukaryota</taxon>
        <taxon>Metazoa</taxon>
        <taxon>Porifera</taxon>
        <taxon>Hexactinellida</taxon>
        <taxon>Hexasterophora</taxon>
        <taxon>Lyssacinosida</taxon>
        <taxon>Leucopsacidae</taxon>
        <taxon>Oopsacas</taxon>
    </lineage>
</organism>
<evidence type="ECO:0000259" key="1">
    <source>
        <dbReference type="PROSITE" id="PS50097"/>
    </source>
</evidence>
<dbReference type="EMBL" id="JAKMXF010000111">
    <property type="protein sequence ID" value="KAI6657465.1"/>
    <property type="molecule type" value="Genomic_DNA"/>
</dbReference>
<dbReference type="Proteomes" id="UP001165289">
    <property type="component" value="Unassembled WGS sequence"/>
</dbReference>
<dbReference type="SMART" id="SM00225">
    <property type="entry name" value="BTB"/>
    <property type="match status" value="1"/>
</dbReference>
<accession>A0AAV7K9C9</accession>
<dbReference type="InterPro" id="IPR052407">
    <property type="entry name" value="BTB_POZ_domain_cont_9"/>
</dbReference>
<dbReference type="GO" id="GO:0005737">
    <property type="term" value="C:cytoplasm"/>
    <property type="evidence" value="ECO:0007669"/>
    <property type="project" value="TreeGrafter"/>
</dbReference>
<dbReference type="Pfam" id="PF00651">
    <property type="entry name" value="BTB"/>
    <property type="match status" value="1"/>
</dbReference>
<name>A0AAV7K9C9_9METZ</name>
<dbReference type="PANTHER" id="PTHR46306:SF1">
    <property type="entry name" value="BTB_POZ DOMAIN-CONTAINING PROTEIN 9"/>
    <property type="match status" value="1"/>
</dbReference>
<gene>
    <name evidence="2" type="ORF">LOD99_211</name>
</gene>
<sequence>MSDNRDFCRSSHASTLGVNLDAIGDVEQYDQLSGDFLGLLQSHDHYDVIFKVEGQLFHAHRVLLAARCKYFDAMLYGSMKEAQDAEKGEPIEIPDTTASAFQVLLEYIYTGKVLLSDLSEQVSSSYSFHYT</sequence>
<protein>
    <submittedName>
        <fullName evidence="2">BTB/POZ domain-containing protein 9-like</fullName>
    </submittedName>
</protein>
<dbReference type="InterPro" id="IPR000210">
    <property type="entry name" value="BTB/POZ_dom"/>
</dbReference>
<dbReference type="GO" id="GO:0048512">
    <property type="term" value="P:circadian behavior"/>
    <property type="evidence" value="ECO:0007669"/>
    <property type="project" value="TreeGrafter"/>
</dbReference>
<dbReference type="PROSITE" id="PS50097">
    <property type="entry name" value="BTB"/>
    <property type="match status" value="1"/>
</dbReference>
<dbReference type="InterPro" id="IPR011333">
    <property type="entry name" value="SKP1/BTB/POZ_sf"/>
</dbReference>
<dbReference type="PANTHER" id="PTHR46306">
    <property type="entry name" value="BTB/POZ DOMAIN-CONTAINING PROTEIN 9"/>
    <property type="match status" value="1"/>
</dbReference>
<proteinExistence type="predicted"/>
<keyword evidence="3" id="KW-1185">Reference proteome</keyword>
<evidence type="ECO:0000313" key="2">
    <source>
        <dbReference type="EMBL" id="KAI6657465.1"/>
    </source>
</evidence>
<feature type="domain" description="BTB" evidence="1">
    <location>
        <begin position="46"/>
        <end position="117"/>
    </location>
</feature>
<dbReference type="GO" id="GO:0008344">
    <property type="term" value="P:adult locomotory behavior"/>
    <property type="evidence" value="ECO:0007669"/>
    <property type="project" value="TreeGrafter"/>
</dbReference>
<dbReference type="AlphaFoldDB" id="A0AAV7K9C9"/>